<dbReference type="Pfam" id="PF00083">
    <property type="entry name" value="Sugar_tr"/>
    <property type="match status" value="1"/>
</dbReference>
<feature type="transmembrane region" description="Helical" evidence="7">
    <location>
        <begin position="156"/>
        <end position="179"/>
    </location>
</feature>
<gene>
    <name evidence="10" type="ORF">UFOVP34_13</name>
    <name evidence="9" type="ORF">UFOVP51_7</name>
</gene>
<dbReference type="PANTHER" id="PTHR43045:SF1">
    <property type="entry name" value="SHIKIMATE TRANSPORTER"/>
    <property type="match status" value="1"/>
</dbReference>
<reference evidence="10" key="1">
    <citation type="submission" date="2020-05" db="EMBL/GenBank/DDBJ databases">
        <authorList>
            <person name="Chiriac C."/>
            <person name="Salcher M."/>
            <person name="Ghai R."/>
            <person name="Kavagutti S V."/>
        </authorList>
    </citation>
    <scope>NUCLEOTIDE SEQUENCE</scope>
</reference>
<proteinExistence type="predicted"/>
<dbReference type="GO" id="GO:0005886">
    <property type="term" value="C:plasma membrane"/>
    <property type="evidence" value="ECO:0007669"/>
    <property type="project" value="UniProtKB-SubCell"/>
</dbReference>
<dbReference type="InterPro" id="IPR036259">
    <property type="entry name" value="MFS_trans_sf"/>
</dbReference>
<dbReference type="GO" id="GO:0022857">
    <property type="term" value="F:transmembrane transporter activity"/>
    <property type="evidence" value="ECO:0007669"/>
    <property type="project" value="InterPro"/>
</dbReference>
<keyword evidence="3" id="KW-1003">Cell membrane</keyword>
<evidence type="ECO:0000313" key="9">
    <source>
        <dbReference type="EMBL" id="CAB4124082.1"/>
    </source>
</evidence>
<feature type="transmembrane region" description="Helical" evidence="7">
    <location>
        <begin position="286"/>
        <end position="306"/>
    </location>
</feature>
<feature type="transmembrane region" description="Helical" evidence="7">
    <location>
        <begin position="401"/>
        <end position="421"/>
    </location>
</feature>
<keyword evidence="4 7" id="KW-0812">Transmembrane</keyword>
<feature type="transmembrane region" description="Helical" evidence="7">
    <location>
        <begin position="89"/>
        <end position="112"/>
    </location>
</feature>
<feature type="transmembrane region" description="Helical" evidence="7">
    <location>
        <begin position="20"/>
        <end position="39"/>
    </location>
</feature>
<feature type="transmembrane region" description="Helical" evidence="7">
    <location>
        <begin position="318"/>
        <end position="336"/>
    </location>
</feature>
<feature type="domain" description="Major facilitator superfamily (MFS) profile" evidence="8">
    <location>
        <begin position="18"/>
        <end position="428"/>
    </location>
</feature>
<evidence type="ECO:0000256" key="5">
    <source>
        <dbReference type="ARBA" id="ARBA00022989"/>
    </source>
</evidence>
<dbReference type="Gene3D" id="1.20.1250.20">
    <property type="entry name" value="MFS general substrate transporter like domains"/>
    <property type="match status" value="1"/>
</dbReference>
<name>A0A6J5TA77_9CAUD</name>
<dbReference type="SUPFAM" id="SSF103473">
    <property type="entry name" value="MFS general substrate transporter"/>
    <property type="match status" value="1"/>
</dbReference>
<dbReference type="InterPro" id="IPR020846">
    <property type="entry name" value="MFS_dom"/>
</dbReference>
<evidence type="ECO:0000313" key="10">
    <source>
        <dbReference type="EMBL" id="CAB4240753.1"/>
    </source>
</evidence>
<feature type="transmembrane region" description="Helical" evidence="7">
    <location>
        <begin position="375"/>
        <end position="395"/>
    </location>
</feature>
<organism evidence="10">
    <name type="scientific">uncultured Caudovirales phage</name>
    <dbReference type="NCBI Taxonomy" id="2100421"/>
    <lineage>
        <taxon>Viruses</taxon>
        <taxon>Duplodnaviria</taxon>
        <taxon>Heunggongvirae</taxon>
        <taxon>Uroviricota</taxon>
        <taxon>Caudoviricetes</taxon>
        <taxon>Peduoviridae</taxon>
        <taxon>Maltschvirus</taxon>
        <taxon>Maltschvirus maltsch</taxon>
    </lineage>
</organism>
<dbReference type="EMBL" id="LR797816">
    <property type="protein sequence ID" value="CAB4240753.1"/>
    <property type="molecule type" value="Genomic_DNA"/>
</dbReference>
<evidence type="ECO:0000256" key="2">
    <source>
        <dbReference type="ARBA" id="ARBA00022448"/>
    </source>
</evidence>
<feature type="transmembrane region" description="Helical" evidence="7">
    <location>
        <begin position="342"/>
        <end position="363"/>
    </location>
</feature>
<keyword evidence="6 7" id="KW-0472">Membrane</keyword>
<accession>A0A6J5TA77</accession>
<evidence type="ECO:0000256" key="1">
    <source>
        <dbReference type="ARBA" id="ARBA00004651"/>
    </source>
</evidence>
<dbReference type="InterPro" id="IPR005828">
    <property type="entry name" value="MFS_sugar_transport-like"/>
</dbReference>
<keyword evidence="5 7" id="KW-1133">Transmembrane helix</keyword>
<evidence type="ECO:0000256" key="4">
    <source>
        <dbReference type="ARBA" id="ARBA00022692"/>
    </source>
</evidence>
<evidence type="ECO:0000256" key="6">
    <source>
        <dbReference type="ARBA" id="ARBA00023136"/>
    </source>
</evidence>
<dbReference type="EMBL" id="LR796177">
    <property type="protein sequence ID" value="CAB4124082.1"/>
    <property type="molecule type" value="Genomic_DNA"/>
</dbReference>
<keyword evidence="2" id="KW-0813">Transport</keyword>
<dbReference type="PROSITE" id="PS50850">
    <property type="entry name" value="MFS"/>
    <property type="match status" value="1"/>
</dbReference>
<feature type="transmembrane region" description="Helical" evidence="7">
    <location>
        <begin position="247"/>
        <end position="266"/>
    </location>
</feature>
<feature type="transmembrane region" description="Helical" evidence="7">
    <location>
        <begin position="59"/>
        <end position="82"/>
    </location>
</feature>
<evidence type="ECO:0000256" key="3">
    <source>
        <dbReference type="ARBA" id="ARBA00022475"/>
    </source>
</evidence>
<protein>
    <submittedName>
        <fullName evidence="10">ProP Permeases of the major facilitator superfamily</fullName>
    </submittedName>
</protein>
<evidence type="ECO:0000259" key="8">
    <source>
        <dbReference type="PROSITE" id="PS50850"/>
    </source>
</evidence>
<sequence length="441" mass="50036">MIYTKGKGTSLTRNQKESAALLQIGTFLEYFDLMLYVHMSVVLNELFFPKTDSYTSQLITASTFCTTFVLRPFGALFFGYLGDTRGRKLTVVITTFAMAIACLVMGCLPTYAEIGIQATWIMILCKIVQGMSSMEEAVGAEIYLTESSSPPIQYPLVNSITVCSALGGTAALGVAALVTNYNFNWRWAFFSGTVIALAGTIARSTLRETPDFIEAKRKQSLILAKLNERGDKKEVVEKKEKIYKKTMLYYFLIQCARPVLFYFSYVYSIDILKGSFHCSTDYIVLYLFYLALVDLVGIIIPTYLSYKIDPLKILKIKTYIFGTFILFFPYLLTKASSPLELFYIQSFFVLFRIDSSPAAPIFYSHFPVLKRFTYAGVMYAVSRALLYIITSYGFVVLIKHLGYGGMLVIMLPTIIGFYFSIRYFQKLNKEKEAKQKQESFI</sequence>
<comment type="subcellular location">
    <subcellularLocation>
        <location evidence="1">Cell membrane</location>
        <topology evidence="1">Multi-pass membrane protein</topology>
    </subcellularLocation>
</comment>
<dbReference type="PANTHER" id="PTHR43045">
    <property type="entry name" value="SHIKIMATE TRANSPORTER"/>
    <property type="match status" value="1"/>
</dbReference>
<evidence type="ECO:0000256" key="7">
    <source>
        <dbReference type="SAM" id="Phobius"/>
    </source>
</evidence>